<name>A0A366E497_9BACI</name>
<dbReference type="RefSeq" id="WP_113869195.1">
    <property type="nucleotide sequence ID" value="NZ_BAABQN010000007.1"/>
</dbReference>
<organism evidence="2 3">
    <name type="scientific">Paraliobacillus ryukyuensis</name>
    <dbReference type="NCBI Taxonomy" id="200904"/>
    <lineage>
        <taxon>Bacteria</taxon>
        <taxon>Bacillati</taxon>
        <taxon>Bacillota</taxon>
        <taxon>Bacilli</taxon>
        <taxon>Bacillales</taxon>
        <taxon>Bacillaceae</taxon>
        <taxon>Paraliobacillus</taxon>
    </lineage>
</organism>
<gene>
    <name evidence="2" type="ORF">DES48_107115</name>
</gene>
<evidence type="ECO:0000313" key="3">
    <source>
        <dbReference type="Proteomes" id="UP000252254"/>
    </source>
</evidence>
<feature type="region of interest" description="Disordered" evidence="1">
    <location>
        <begin position="1"/>
        <end position="27"/>
    </location>
</feature>
<evidence type="ECO:0000313" key="2">
    <source>
        <dbReference type="EMBL" id="RBO97196.1"/>
    </source>
</evidence>
<evidence type="ECO:0000256" key="1">
    <source>
        <dbReference type="SAM" id="MobiDB-lite"/>
    </source>
</evidence>
<reference evidence="2 3" key="1">
    <citation type="submission" date="2018-06" db="EMBL/GenBank/DDBJ databases">
        <title>Genomic Encyclopedia of Type Strains, Phase IV (KMG-IV): sequencing the most valuable type-strain genomes for metagenomic binning, comparative biology and taxonomic classification.</title>
        <authorList>
            <person name="Goeker M."/>
        </authorList>
    </citation>
    <scope>NUCLEOTIDE SEQUENCE [LARGE SCALE GENOMIC DNA]</scope>
    <source>
        <strain evidence="2 3">DSM 15140</strain>
    </source>
</reference>
<accession>A0A366E497</accession>
<dbReference type="Proteomes" id="UP000252254">
    <property type="component" value="Unassembled WGS sequence"/>
</dbReference>
<dbReference type="Pfam" id="PF09954">
    <property type="entry name" value="DUF2188"/>
    <property type="match status" value="1"/>
</dbReference>
<keyword evidence="3" id="KW-1185">Reference proteome</keyword>
<dbReference type="EMBL" id="QNRI01000007">
    <property type="protein sequence ID" value="RBO97196.1"/>
    <property type="molecule type" value="Genomic_DNA"/>
</dbReference>
<dbReference type="OrthoDB" id="8858565at2"/>
<proteinExistence type="predicted"/>
<dbReference type="InterPro" id="IPR018691">
    <property type="entry name" value="DUF2188"/>
</dbReference>
<dbReference type="AlphaFoldDB" id="A0A366E497"/>
<comment type="caution">
    <text evidence="2">The sequence shown here is derived from an EMBL/GenBank/DDBJ whole genome shotgun (WGS) entry which is preliminary data.</text>
</comment>
<sequence length="74" mass="8195">MGRNQHVTPHRNGGWQVKGEGNSKTTKITKTQSEAIRIAKGIAKNNKLELLIHNTGGRIREKNSYGNDSFPPRG</sequence>
<protein>
    <submittedName>
        <fullName evidence="2">Uncharacterized protein DUF2188</fullName>
    </submittedName>
</protein>